<reference evidence="2" key="1">
    <citation type="submission" date="2016-10" db="EMBL/GenBank/DDBJ databases">
        <authorList>
            <person name="Varghese N."/>
            <person name="Submissions S."/>
        </authorList>
    </citation>
    <scope>NUCLEOTIDE SEQUENCE [LARGE SCALE GENOMIC DNA]</scope>
    <source>
        <strain evidence="2">DSM 15718</strain>
    </source>
</reference>
<name>A0A1H3EBK9_9FLAO</name>
<protein>
    <submittedName>
        <fullName evidence="1">Uncharacterized protein</fullName>
    </submittedName>
</protein>
<dbReference type="RefSeq" id="WP_091434366.1">
    <property type="nucleotide sequence ID" value="NZ_FNMV01000014.1"/>
</dbReference>
<organism evidence="1 2">
    <name type="scientific">Flavobacterium degerlachei</name>
    <dbReference type="NCBI Taxonomy" id="229203"/>
    <lineage>
        <taxon>Bacteria</taxon>
        <taxon>Pseudomonadati</taxon>
        <taxon>Bacteroidota</taxon>
        <taxon>Flavobacteriia</taxon>
        <taxon>Flavobacteriales</taxon>
        <taxon>Flavobacteriaceae</taxon>
        <taxon>Flavobacterium</taxon>
    </lineage>
</organism>
<dbReference type="Proteomes" id="UP000198569">
    <property type="component" value="Unassembled WGS sequence"/>
</dbReference>
<dbReference type="OrthoDB" id="1205007at2"/>
<dbReference type="EMBL" id="FNMV01000014">
    <property type="protein sequence ID" value="SDX75638.1"/>
    <property type="molecule type" value="Genomic_DNA"/>
</dbReference>
<dbReference type="AlphaFoldDB" id="A0A1H3EBK9"/>
<sequence length="1070" mass="117577">MPTNPIPAVPVSTARYYPRLSEIVTVDDLPEFLSFVENGLNAIFENIHYKNLQYSKGVRGDSAFYSLDIVTSKRLEIPLPFDLSLVLNPDITGGDSTISSFPITLEYQWEILAFIKTFSSSSFSFSIEDFYKVGLDVFRISEEQVIAHMLNIFVEAGDSITKYEQLLADINDLQQITQDPSYQELEFPAGVEQSIDSVVALINNNPGITNSIPLLLFTVYILRSDLSETKQRLQEFYNIIAPDGIEAHIKRIITPKAKATLALSAGIEFPQNILRPVESDGSDYINTATGLADPTAKSMFVFAQAQLYADTEAGIGYQLEMGGSLMPSTYAMIGKTGLILQLDTLKIDLSKKTNIAEADADGRPNDFVGVYARALSVTLPSRWFHDDAVQGTSSTTLRLGGYDLLIGTGGISGTFMLETIPVLVVGGPVYYFEDKFDIIFPVTLLQKNAETSKIEEVEVLGIADLKLKLFPVTSTKEIPPYSFKFPLSVTELSPLSGGVKTFNSASEYQLYLNSFPNDNVVDSVPTLWKKIGSAEKGFRIGFNKFDITFKQNKVVGSNIKGLLEIPKFKNKAKTGPLEIGIEGHLYEDGDFNLTASFAKGSELEASLFNVVDFKFNSIELGKQDDDFYIGTACEISFTNGIMQKLLKDQKIIIEKLRIYSDGNIELVGGDIPLPVSILLDLGPVKMAVSNVRFGATQINGRKYNFWGFDGAISINPLGLDARGEGVKYYYCTEDGHEDSFLRIQTIEVDLMIPGTATPKTALAIIHGMISLPDPGNSPEFTGEVSLKLPRFNLSGSVGMRFAPKYPAFLLDATIDLPTPIPVGPISISAFRGLLGFRYIATKEAAGLKADDSWYDYYMKPKKGVNIRKFSGPPESLNYGNPFSIGAGATFGTSADNGHVLSMRAMMLLSLPSVFYIEAGLNIISKQLGLAEDDPTNPPFFAFFAFGDNSLELGAGADFSIPKDNGSIFKLHAKLEAGFFFKNQKPWYVNLGTQQDPITARVLTLFNAKSFIMLSAQGIQAGARLDYDLNKSFGPAKIHLWAYIELGGQISFKRPQMGAYMPPLSEVFFEN</sequence>
<proteinExistence type="predicted"/>
<gene>
    <name evidence="1" type="ORF">SAMN05444338_11490</name>
</gene>
<accession>A0A1H3EBK9</accession>
<evidence type="ECO:0000313" key="1">
    <source>
        <dbReference type="EMBL" id="SDX75638.1"/>
    </source>
</evidence>
<dbReference type="STRING" id="229203.SAMN05444338_11490"/>
<keyword evidence="2" id="KW-1185">Reference proteome</keyword>
<evidence type="ECO:0000313" key="2">
    <source>
        <dbReference type="Proteomes" id="UP000198569"/>
    </source>
</evidence>